<dbReference type="Proteomes" id="UP000323632">
    <property type="component" value="Unassembled WGS sequence"/>
</dbReference>
<keyword evidence="3" id="KW-1185">Reference proteome</keyword>
<organism evidence="2 3">
    <name type="scientific">Taibaiella lutea</name>
    <dbReference type="NCBI Taxonomy" id="2608001"/>
    <lineage>
        <taxon>Bacteria</taxon>
        <taxon>Pseudomonadati</taxon>
        <taxon>Bacteroidota</taxon>
        <taxon>Chitinophagia</taxon>
        <taxon>Chitinophagales</taxon>
        <taxon>Chitinophagaceae</taxon>
        <taxon>Taibaiella</taxon>
    </lineage>
</organism>
<evidence type="ECO:0000313" key="2">
    <source>
        <dbReference type="EMBL" id="KAA5537338.1"/>
    </source>
</evidence>
<accession>A0A5M6CPV9</accession>
<name>A0A5M6CPV9_9BACT</name>
<dbReference type="EMBL" id="VWSH01000001">
    <property type="protein sequence ID" value="KAA5537338.1"/>
    <property type="molecule type" value="Genomic_DNA"/>
</dbReference>
<protein>
    <recommendedName>
        <fullName evidence="4">Outer membrane protein beta-barrel domain-containing protein</fullName>
    </recommendedName>
</protein>
<proteinExistence type="predicted"/>
<dbReference type="AlphaFoldDB" id="A0A5M6CPV9"/>
<reference evidence="2 3" key="1">
    <citation type="submission" date="2019-09" db="EMBL/GenBank/DDBJ databases">
        <title>Genome sequence and assembly of Taibaiella sp.</title>
        <authorList>
            <person name="Chhetri G."/>
        </authorList>
    </citation>
    <scope>NUCLEOTIDE SEQUENCE [LARGE SCALE GENOMIC DNA]</scope>
    <source>
        <strain evidence="2 3">KVB11</strain>
    </source>
</reference>
<keyword evidence="1" id="KW-0175">Coiled coil</keyword>
<comment type="caution">
    <text evidence="2">The sequence shown here is derived from an EMBL/GenBank/DDBJ whole genome shotgun (WGS) entry which is preliminary data.</text>
</comment>
<evidence type="ECO:0000313" key="3">
    <source>
        <dbReference type="Proteomes" id="UP000323632"/>
    </source>
</evidence>
<feature type="coiled-coil region" evidence="1">
    <location>
        <begin position="19"/>
        <end position="46"/>
    </location>
</feature>
<evidence type="ECO:0008006" key="4">
    <source>
        <dbReference type="Google" id="ProtNLM"/>
    </source>
</evidence>
<evidence type="ECO:0000256" key="1">
    <source>
        <dbReference type="SAM" id="Coils"/>
    </source>
</evidence>
<sequence>MLRKIAVLTSIIALTFQSLSAQERDFRKERAELARQEREQKKQMRQQPVTDYGTNILSLAPFAVLDVGVGVGISYEKIFGADQNLGIVLPAYILFNDFENDSYYNDNNSGSYFYFAPGLKVYPFGQRKTTYAIGPNLFVGGGTGKEVQYDMNGYMYTQEISKFRLGILINNYLNFQFTKNFNLGLQGGLGVRYIDRETYGGYTDSKGMDVTGQFSVTLGYRF</sequence>
<gene>
    <name evidence="2" type="ORF">F0919_06595</name>
</gene>
<dbReference type="RefSeq" id="WP_150031914.1">
    <property type="nucleotide sequence ID" value="NZ_VWSH01000001.1"/>
</dbReference>